<comment type="caution">
    <text evidence="1">The sequence shown here is derived from an EMBL/GenBank/DDBJ whole genome shotgun (WGS) entry which is preliminary data.</text>
</comment>
<keyword evidence="2" id="KW-1185">Reference proteome</keyword>
<reference evidence="1 2" key="1">
    <citation type="submission" date="2018-10" db="EMBL/GenBank/DDBJ databases">
        <title>Genome assembly for a Yunnan-Guizhou Plateau 3E fish, Anabarilius grahami (Regan), and its evolutionary and genetic applications.</title>
        <authorList>
            <person name="Jiang W."/>
        </authorList>
    </citation>
    <scope>NUCLEOTIDE SEQUENCE [LARGE SCALE GENOMIC DNA]</scope>
    <source>
        <strain evidence="1">AG-KIZ</strain>
        <tissue evidence="1">Muscle</tissue>
    </source>
</reference>
<protein>
    <submittedName>
        <fullName evidence="1">Uncharacterized protein</fullName>
    </submittedName>
</protein>
<dbReference type="Proteomes" id="UP000281406">
    <property type="component" value="Unassembled WGS sequence"/>
</dbReference>
<sequence>MHPKHTTPLQNKTRYESLGSSIWSFETLIARTFSRLHLGAHNIKALKCLTVPPPKVPFIPPPHPTTQLHPFNYFSTSASSLLHSVPAFALSLVSETATVVVYSKIYSARAFGTLSRLWDVLPEKQLSSPLGQQLKALIWVSQVRRDRGGSVFPLELVTASDLLLSCIFIISCSGNQQRN</sequence>
<evidence type="ECO:0000313" key="2">
    <source>
        <dbReference type="Proteomes" id="UP000281406"/>
    </source>
</evidence>
<organism evidence="1 2">
    <name type="scientific">Anabarilius grahami</name>
    <name type="common">Kanglang fish</name>
    <name type="synonym">Barilius grahami</name>
    <dbReference type="NCBI Taxonomy" id="495550"/>
    <lineage>
        <taxon>Eukaryota</taxon>
        <taxon>Metazoa</taxon>
        <taxon>Chordata</taxon>
        <taxon>Craniata</taxon>
        <taxon>Vertebrata</taxon>
        <taxon>Euteleostomi</taxon>
        <taxon>Actinopterygii</taxon>
        <taxon>Neopterygii</taxon>
        <taxon>Teleostei</taxon>
        <taxon>Ostariophysi</taxon>
        <taxon>Cypriniformes</taxon>
        <taxon>Xenocyprididae</taxon>
        <taxon>Xenocypridinae</taxon>
        <taxon>Xenocypridinae incertae sedis</taxon>
        <taxon>Anabarilius</taxon>
    </lineage>
</organism>
<dbReference type="AlphaFoldDB" id="A0A3N0XLB1"/>
<name>A0A3N0XLB1_ANAGA</name>
<accession>A0A3N0XLB1</accession>
<dbReference type="EMBL" id="RJVU01070129">
    <property type="protein sequence ID" value="ROI62492.1"/>
    <property type="molecule type" value="Genomic_DNA"/>
</dbReference>
<proteinExistence type="predicted"/>
<evidence type="ECO:0000313" key="1">
    <source>
        <dbReference type="EMBL" id="ROI62492.1"/>
    </source>
</evidence>
<gene>
    <name evidence="1" type="ORF">DPX16_5165</name>
</gene>